<dbReference type="InterPro" id="IPR011009">
    <property type="entry name" value="Kinase-like_dom_sf"/>
</dbReference>
<evidence type="ECO:0000256" key="28">
    <source>
        <dbReference type="PROSITE-ProRule" id="PRU10141"/>
    </source>
</evidence>
<evidence type="ECO:0000256" key="14">
    <source>
        <dbReference type="ARBA" id="ARBA00022737"/>
    </source>
</evidence>
<dbReference type="Pfam" id="PF00560">
    <property type="entry name" value="LRR_1"/>
    <property type="match status" value="4"/>
</dbReference>
<dbReference type="Proteomes" id="UP000026962">
    <property type="component" value="Chromosome 2"/>
</dbReference>
<comment type="cofactor">
    <cofactor evidence="2">
        <name>Mg(2+)</name>
        <dbReference type="ChEBI" id="CHEBI:18420"/>
    </cofactor>
</comment>
<evidence type="ECO:0000256" key="29">
    <source>
        <dbReference type="SAM" id="Phobius"/>
    </source>
</evidence>
<keyword evidence="17" id="KW-0256">Endoplasmic reticulum</keyword>
<dbReference type="EnsemblPlants" id="OPUNC02G07440.1">
    <property type="protein sequence ID" value="OPUNC02G07440.1"/>
    <property type="gene ID" value="OPUNC02G07440"/>
</dbReference>
<dbReference type="FunFam" id="3.80.10.10:FF:000095">
    <property type="entry name" value="LRR receptor-like serine/threonine-protein kinase GSO1"/>
    <property type="match status" value="1"/>
</dbReference>
<evidence type="ECO:0000256" key="30">
    <source>
        <dbReference type="SAM" id="SignalP"/>
    </source>
</evidence>
<comment type="catalytic activity">
    <reaction evidence="24">
        <text>L-seryl-[protein] + ATP = O-phospho-L-seryl-[protein] + ADP + H(+)</text>
        <dbReference type="Rhea" id="RHEA:17989"/>
        <dbReference type="Rhea" id="RHEA-COMP:9863"/>
        <dbReference type="Rhea" id="RHEA-COMP:11604"/>
        <dbReference type="ChEBI" id="CHEBI:15378"/>
        <dbReference type="ChEBI" id="CHEBI:29999"/>
        <dbReference type="ChEBI" id="CHEBI:30616"/>
        <dbReference type="ChEBI" id="CHEBI:83421"/>
        <dbReference type="ChEBI" id="CHEBI:456216"/>
        <dbReference type="EC" id="2.7.11.1"/>
    </reaction>
</comment>
<dbReference type="FunFam" id="1.10.510.10:FF:000358">
    <property type="entry name" value="Putative leucine-rich repeat receptor-like serine/threonine-protein kinase"/>
    <property type="match status" value="1"/>
</dbReference>
<dbReference type="FunFam" id="3.80.10.10:FF:000275">
    <property type="entry name" value="Leucine-rich repeat receptor-like protein kinase"/>
    <property type="match status" value="1"/>
</dbReference>
<dbReference type="GO" id="GO:0005886">
    <property type="term" value="C:plasma membrane"/>
    <property type="evidence" value="ECO:0007669"/>
    <property type="project" value="UniProtKB-SubCell"/>
</dbReference>
<evidence type="ECO:0000256" key="21">
    <source>
        <dbReference type="ARBA" id="ARBA00023170"/>
    </source>
</evidence>
<keyword evidence="8" id="KW-0723">Serine/threonine-protein kinase</keyword>
<keyword evidence="10" id="KW-0433">Leucine-rich repeat</keyword>
<dbReference type="eggNOG" id="ENOG502QPYS">
    <property type="taxonomic scope" value="Eukaryota"/>
</dbReference>
<dbReference type="Gene3D" id="3.30.200.20">
    <property type="entry name" value="Phosphorylase Kinase, domain 1"/>
    <property type="match status" value="1"/>
</dbReference>
<evidence type="ECO:0000256" key="27">
    <source>
        <dbReference type="ARBA" id="ARBA00072040"/>
    </source>
</evidence>
<comment type="function">
    <text evidence="26">The processed protein kinase Xa21 chain released by protein cleavage after X.oryzae pv. oryzae protein Ax21 detection translocates into the nucleus where it can bind and regulate WRKY62, a transcription factor. Confers resistance to the bacterial pathogen X.oryzae pv. oryzae (Xoo).</text>
</comment>
<dbReference type="SMART" id="SM00369">
    <property type="entry name" value="LRR_TYP"/>
    <property type="match status" value="10"/>
</dbReference>
<dbReference type="OMA" id="KYHTEIM"/>
<proteinExistence type="inferred from homology"/>
<evidence type="ECO:0000256" key="12">
    <source>
        <dbReference type="ARBA" id="ARBA00022692"/>
    </source>
</evidence>
<name>A0A0E0JX77_ORYPU</name>
<evidence type="ECO:0000256" key="11">
    <source>
        <dbReference type="ARBA" id="ARBA00022679"/>
    </source>
</evidence>
<dbReference type="PROSITE" id="PS00108">
    <property type="entry name" value="PROTEIN_KINASE_ST"/>
    <property type="match status" value="1"/>
</dbReference>
<dbReference type="InterPro" id="IPR032675">
    <property type="entry name" value="LRR_dom_sf"/>
</dbReference>
<dbReference type="InterPro" id="IPR001611">
    <property type="entry name" value="Leu-rich_rpt"/>
</dbReference>
<evidence type="ECO:0000256" key="22">
    <source>
        <dbReference type="ARBA" id="ARBA00023180"/>
    </source>
</evidence>
<dbReference type="GO" id="GO:0005789">
    <property type="term" value="C:endoplasmic reticulum membrane"/>
    <property type="evidence" value="ECO:0007669"/>
    <property type="project" value="UniProtKB-SubCell"/>
</dbReference>
<keyword evidence="9" id="KW-0597">Phosphoprotein</keyword>
<reference evidence="32" key="2">
    <citation type="submission" date="2018-05" db="EMBL/GenBank/DDBJ databases">
        <title>OpunRS2 (Oryza punctata Reference Sequence Version 2).</title>
        <authorList>
            <person name="Zhang J."/>
            <person name="Kudrna D."/>
            <person name="Lee S."/>
            <person name="Talag J."/>
            <person name="Welchert J."/>
            <person name="Wing R.A."/>
        </authorList>
    </citation>
    <scope>NUCLEOTIDE SEQUENCE [LARGE SCALE GENOMIC DNA]</scope>
</reference>
<dbReference type="InterPro" id="IPR003591">
    <property type="entry name" value="Leu-rich_rpt_typical-subtyp"/>
</dbReference>
<evidence type="ECO:0000256" key="3">
    <source>
        <dbReference type="ARBA" id="ARBA00004162"/>
    </source>
</evidence>
<organism evidence="32">
    <name type="scientific">Oryza punctata</name>
    <name type="common">Red rice</name>
    <dbReference type="NCBI Taxonomy" id="4537"/>
    <lineage>
        <taxon>Eukaryota</taxon>
        <taxon>Viridiplantae</taxon>
        <taxon>Streptophyta</taxon>
        <taxon>Embryophyta</taxon>
        <taxon>Tracheophyta</taxon>
        <taxon>Spermatophyta</taxon>
        <taxon>Magnoliopsida</taxon>
        <taxon>Liliopsida</taxon>
        <taxon>Poales</taxon>
        <taxon>Poaceae</taxon>
        <taxon>BOP clade</taxon>
        <taxon>Oryzoideae</taxon>
        <taxon>Oryzeae</taxon>
        <taxon>Oryzinae</taxon>
        <taxon>Oryza</taxon>
    </lineage>
</organism>
<keyword evidence="15 28" id="KW-0547">Nucleotide-binding</keyword>
<keyword evidence="12 29" id="KW-0812">Transmembrane</keyword>
<sequence>MLSEVSITSTSCNRTSSMISPNSPALILVILALTCSWPSSARHVTDIDRQALLCFRSQVSDPARALESWRNTSFDFCHWHGVTCSTTMPGRVTVLDLSSCKLAGLIPPCIANLSSIERLDLSNNSFHGRIPSELGRLGQLRHLNLSVNSLDGRIPAELSSCIHLEVLSLCSNSLQGEIPASLAQLVHIQLIDLSNNKLQGNIPSGFGRLGELDTLNLANNTLVGNIPWLLGSGSSLTYVDLGANGLSGGIPEFLASSSSLQFLSLTQNKLTGELPRALFNTSSLTAIYLGRNSLVGSIPPVTAVAAPIQYLSLAENNLTGEIPASTGNLSSLVGVSLAANNLVGSIPESLSRIPTLEMLILSINNLSGQVPQSIFNISSLKYLEMANNSLIGRLPPDIGYKLPNLQRLILSKTRMSGPIPASLVNASKLEIIHLVDIGLTGILPSFGSLPHLQQLDLAYNQLEAGDWSFLSSLANCTQLQRLCLDGNRLQGHLPSSVGNLPSQLKWLWLKQNKLSGTIPLEICNLRSLEVLYMDQNLFTGTIPPSIGNLSNLLVLSFAQNNLSGRVPDSIGNLVKLTELYLDGNNFSGTIPASLINLGSLSISNNRLSSNIPSTLGKCVLLESIHMEENLLVGSIPHSLMNLRSIKELDLSSNNLSGNIPDFFASMNYLKDLNLSFNDFDGPVPSTGIFRNASRVSLQGNDGLCANTPELGLPHCPALDRRTKHKSIILMIVVPITAIVLVISLICLLTVCLKRREEKPILTDISMDMKIISYKDIVKATKGFSSENLVGSGSFGDVYKGTLEFEVDLVAIKVFNLNRHGGPSSFIAECEALKNIRHRNLVKVITLCSTLDPKGEEFKAIIFQYMPNRSLETWLHQKVYGNNQKQVLTLGDRISIALDIAYALDYLHNQCASPLIHCDLKPSNVLLDLEMTAYVSDFGLARFMCTTTAACANSTSLADLKGSIGYIAPEYGMGGPISTKGDAYSYGVLLLEILTGKRPSDDKLKDGLSLHDLVESVFPHKLDEILDPVMLQSDLNGGKYHTEIMQSCIIPMVKLGLLCSSISPKDRLGMSQVSAEMGTIRQSFLELQ</sequence>
<evidence type="ECO:0000256" key="24">
    <source>
        <dbReference type="ARBA" id="ARBA00048679"/>
    </source>
</evidence>
<evidence type="ECO:0000256" key="25">
    <source>
        <dbReference type="ARBA" id="ARBA00054320"/>
    </source>
</evidence>
<evidence type="ECO:0000256" key="17">
    <source>
        <dbReference type="ARBA" id="ARBA00022824"/>
    </source>
</evidence>
<comment type="subcellular location">
    <subcellularLocation>
        <location evidence="3">Cell membrane</location>
        <topology evidence="3">Single-pass membrane protein</topology>
    </subcellularLocation>
    <subcellularLocation>
        <location evidence="4">Endoplasmic reticulum membrane</location>
        <topology evidence="4">Single-pass membrane protein</topology>
    </subcellularLocation>
</comment>
<dbReference type="Pfam" id="PF23598">
    <property type="entry name" value="LRR_14"/>
    <property type="match status" value="1"/>
</dbReference>
<evidence type="ECO:0000256" key="5">
    <source>
        <dbReference type="ARBA" id="ARBA00008684"/>
    </source>
</evidence>
<dbReference type="SUPFAM" id="SSF52058">
    <property type="entry name" value="L domain-like"/>
    <property type="match status" value="2"/>
</dbReference>
<evidence type="ECO:0000256" key="8">
    <source>
        <dbReference type="ARBA" id="ARBA00022527"/>
    </source>
</evidence>
<dbReference type="PANTHER" id="PTHR48053">
    <property type="entry name" value="LEUCINE RICH REPEAT FAMILY PROTEIN, EXPRESSED"/>
    <property type="match status" value="1"/>
</dbReference>
<reference evidence="32" key="1">
    <citation type="submission" date="2015-04" db="UniProtKB">
        <authorList>
            <consortium name="EnsemblPlants"/>
        </authorList>
    </citation>
    <scope>IDENTIFICATION</scope>
</reference>
<feature type="binding site" evidence="28">
    <location>
        <position position="812"/>
    </location>
    <ligand>
        <name>ATP</name>
        <dbReference type="ChEBI" id="CHEBI:30616"/>
    </ligand>
</feature>
<evidence type="ECO:0000256" key="7">
    <source>
        <dbReference type="ARBA" id="ARBA00022475"/>
    </source>
</evidence>
<feature type="domain" description="Protein kinase" evidence="31">
    <location>
        <begin position="783"/>
        <end position="1084"/>
    </location>
</feature>
<keyword evidence="11" id="KW-0808">Transferase</keyword>
<dbReference type="FunFam" id="3.80.10.10:FF:000041">
    <property type="entry name" value="LRR receptor-like serine/threonine-protein kinase ERECTA"/>
    <property type="match status" value="1"/>
</dbReference>
<evidence type="ECO:0000256" key="10">
    <source>
        <dbReference type="ARBA" id="ARBA00022614"/>
    </source>
</evidence>
<evidence type="ECO:0000256" key="16">
    <source>
        <dbReference type="ARBA" id="ARBA00022777"/>
    </source>
</evidence>
<dbReference type="PROSITE" id="PS50011">
    <property type="entry name" value="PROTEIN_KINASE_DOM"/>
    <property type="match status" value="1"/>
</dbReference>
<dbReference type="SMART" id="SM00220">
    <property type="entry name" value="S_TKc"/>
    <property type="match status" value="1"/>
</dbReference>
<comment type="catalytic activity">
    <reaction evidence="23">
        <text>L-threonyl-[protein] + ATP = O-phospho-L-threonyl-[protein] + ADP + H(+)</text>
        <dbReference type="Rhea" id="RHEA:46608"/>
        <dbReference type="Rhea" id="RHEA-COMP:11060"/>
        <dbReference type="Rhea" id="RHEA-COMP:11605"/>
        <dbReference type="ChEBI" id="CHEBI:15378"/>
        <dbReference type="ChEBI" id="CHEBI:30013"/>
        <dbReference type="ChEBI" id="CHEBI:30616"/>
        <dbReference type="ChEBI" id="CHEBI:61977"/>
        <dbReference type="ChEBI" id="CHEBI:456216"/>
        <dbReference type="EC" id="2.7.11.1"/>
    </reaction>
</comment>
<evidence type="ECO:0000256" key="13">
    <source>
        <dbReference type="ARBA" id="ARBA00022729"/>
    </source>
</evidence>
<dbReference type="InterPro" id="IPR055414">
    <property type="entry name" value="LRR_R13L4/SHOC2-like"/>
</dbReference>
<keyword evidence="20 29" id="KW-0472">Membrane</keyword>
<dbReference type="PROSITE" id="PS00107">
    <property type="entry name" value="PROTEIN_KINASE_ATP"/>
    <property type="match status" value="1"/>
</dbReference>
<dbReference type="STRING" id="4537.A0A0E0JX77"/>
<dbReference type="Pfam" id="PF08263">
    <property type="entry name" value="LRRNT_2"/>
    <property type="match status" value="1"/>
</dbReference>
<feature type="chain" id="PRO_5002364628" description="Receptor kinase-like protein Xa21" evidence="30">
    <location>
        <begin position="42"/>
        <end position="1087"/>
    </location>
</feature>
<dbReference type="InterPro" id="IPR017441">
    <property type="entry name" value="Protein_kinase_ATP_BS"/>
</dbReference>
<dbReference type="InterPro" id="IPR008271">
    <property type="entry name" value="Ser/Thr_kinase_AS"/>
</dbReference>
<evidence type="ECO:0000256" key="15">
    <source>
        <dbReference type="ARBA" id="ARBA00022741"/>
    </source>
</evidence>
<keyword evidence="16" id="KW-0418">Kinase</keyword>
<evidence type="ECO:0000256" key="1">
    <source>
        <dbReference type="ARBA" id="ARBA00001936"/>
    </source>
</evidence>
<protein>
    <recommendedName>
        <fullName evidence="27">Receptor kinase-like protein Xa21</fullName>
        <ecNumber evidence="6">2.7.11.1</ecNumber>
    </recommendedName>
</protein>
<dbReference type="Gene3D" id="1.10.510.10">
    <property type="entry name" value="Transferase(Phosphotransferase) domain 1"/>
    <property type="match status" value="1"/>
</dbReference>
<evidence type="ECO:0000256" key="9">
    <source>
        <dbReference type="ARBA" id="ARBA00022553"/>
    </source>
</evidence>
<dbReference type="InterPro" id="IPR013210">
    <property type="entry name" value="LRR_N_plant-typ"/>
</dbReference>
<comment type="function">
    <text evidence="25">Receptor kinase that detects X.oryzae pv. oryzae protein Ax21 to promote innate immunity. Following X.oryzae pv. oryzae protein Ax21 detection, undergoes cleavage, releasing the processed protein kinase Xa21 chain.</text>
</comment>
<comment type="cofactor">
    <cofactor evidence="1">
        <name>Mn(2+)</name>
        <dbReference type="ChEBI" id="CHEBI:29035"/>
    </cofactor>
</comment>
<feature type="transmembrane region" description="Helical" evidence="29">
    <location>
        <begin position="727"/>
        <end position="752"/>
    </location>
</feature>
<evidence type="ECO:0000259" key="31">
    <source>
        <dbReference type="PROSITE" id="PS50011"/>
    </source>
</evidence>
<dbReference type="AlphaFoldDB" id="A0A0E0JX77"/>
<dbReference type="Gramene" id="OPUNC02G07440.1">
    <property type="protein sequence ID" value="OPUNC02G07440.1"/>
    <property type="gene ID" value="OPUNC02G07440"/>
</dbReference>
<keyword evidence="18 28" id="KW-0067">ATP-binding</keyword>
<comment type="similarity">
    <text evidence="5">Belongs to the protein kinase superfamily. Ser/Thr protein kinase family.</text>
</comment>
<keyword evidence="22" id="KW-0325">Glycoprotein</keyword>
<keyword evidence="14" id="KW-0677">Repeat</keyword>
<dbReference type="Pfam" id="PF00069">
    <property type="entry name" value="Pkinase"/>
    <property type="match status" value="1"/>
</dbReference>
<dbReference type="PANTHER" id="PTHR48053:SF102">
    <property type="entry name" value="PROTEIN KINASE DOMAIN-CONTAINING PROTEIN"/>
    <property type="match status" value="1"/>
</dbReference>
<evidence type="ECO:0000256" key="6">
    <source>
        <dbReference type="ARBA" id="ARBA00012513"/>
    </source>
</evidence>
<evidence type="ECO:0000313" key="33">
    <source>
        <dbReference type="Proteomes" id="UP000026962"/>
    </source>
</evidence>
<dbReference type="GO" id="GO:0005524">
    <property type="term" value="F:ATP binding"/>
    <property type="evidence" value="ECO:0007669"/>
    <property type="project" value="UniProtKB-UniRule"/>
</dbReference>
<dbReference type="InterPro" id="IPR000719">
    <property type="entry name" value="Prot_kinase_dom"/>
</dbReference>
<evidence type="ECO:0000313" key="32">
    <source>
        <dbReference type="EnsemblPlants" id="OPUNC02G07440.1"/>
    </source>
</evidence>
<evidence type="ECO:0000256" key="23">
    <source>
        <dbReference type="ARBA" id="ARBA00047899"/>
    </source>
</evidence>
<dbReference type="SUPFAM" id="SSF56112">
    <property type="entry name" value="Protein kinase-like (PK-like)"/>
    <property type="match status" value="1"/>
</dbReference>
<evidence type="ECO:0000256" key="20">
    <source>
        <dbReference type="ARBA" id="ARBA00023136"/>
    </source>
</evidence>
<dbReference type="Gene3D" id="3.80.10.10">
    <property type="entry name" value="Ribonuclease Inhibitor"/>
    <property type="match status" value="4"/>
</dbReference>
<evidence type="ECO:0000256" key="4">
    <source>
        <dbReference type="ARBA" id="ARBA00004389"/>
    </source>
</evidence>
<dbReference type="HOGENOM" id="CLU_000288_22_0_1"/>
<feature type="signal peptide" evidence="30">
    <location>
        <begin position="1"/>
        <end position="41"/>
    </location>
</feature>
<evidence type="ECO:0000256" key="2">
    <source>
        <dbReference type="ARBA" id="ARBA00001946"/>
    </source>
</evidence>
<keyword evidence="21" id="KW-0675">Receptor</keyword>
<keyword evidence="13 30" id="KW-0732">Signal</keyword>
<keyword evidence="33" id="KW-1185">Reference proteome</keyword>
<dbReference type="FunFam" id="3.80.10.10:FF:001158">
    <property type="entry name" value="Leucine-rich repeat protein kinase family protein"/>
    <property type="match status" value="1"/>
</dbReference>
<dbReference type="SUPFAM" id="SSF52047">
    <property type="entry name" value="RNI-like"/>
    <property type="match status" value="1"/>
</dbReference>
<evidence type="ECO:0000256" key="26">
    <source>
        <dbReference type="ARBA" id="ARBA00056628"/>
    </source>
</evidence>
<accession>A0A0E0JX77</accession>
<evidence type="ECO:0000256" key="19">
    <source>
        <dbReference type="ARBA" id="ARBA00022989"/>
    </source>
</evidence>
<dbReference type="InterPro" id="IPR051716">
    <property type="entry name" value="Plant_RL_S/T_kinase"/>
</dbReference>
<dbReference type="GO" id="GO:0004674">
    <property type="term" value="F:protein serine/threonine kinase activity"/>
    <property type="evidence" value="ECO:0007669"/>
    <property type="project" value="UniProtKB-KW"/>
</dbReference>
<dbReference type="FunFam" id="3.30.200.20:FF:000432">
    <property type="entry name" value="LRR receptor-like serine/threonine-protein kinase EFR"/>
    <property type="match status" value="1"/>
</dbReference>
<keyword evidence="19 29" id="KW-1133">Transmembrane helix</keyword>
<evidence type="ECO:0000256" key="18">
    <source>
        <dbReference type="ARBA" id="ARBA00022840"/>
    </source>
</evidence>
<keyword evidence="7" id="KW-1003">Cell membrane</keyword>
<dbReference type="Pfam" id="PF13855">
    <property type="entry name" value="LRR_8"/>
    <property type="match status" value="3"/>
</dbReference>
<dbReference type="EC" id="2.7.11.1" evidence="6"/>